<evidence type="ECO:0000256" key="4">
    <source>
        <dbReference type="ARBA" id="ARBA00013807"/>
    </source>
</evidence>
<feature type="region of interest" description="Disordered" evidence="13">
    <location>
        <begin position="59"/>
        <end position="78"/>
    </location>
</feature>
<feature type="region of interest" description="Disordered" evidence="13">
    <location>
        <begin position="585"/>
        <end position="640"/>
    </location>
</feature>
<evidence type="ECO:0000256" key="11">
    <source>
        <dbReference type="PROSITE-ProRule" id="PRU00221"/>
    </source>
</evidence>
<evidence type="ECO:0000256" key="6">
    <source>
        <dbReference type="ARBA" id="ARBA00022574"/>
    </source>
</evidence>
<feature type="region of interest" description="Disordered" evidence="13">
    <location>
        <begin position="934"/>
        <end position="1041"/>
    </location>
</feature>
<feature type="region of interest" description="Disordered" evidence="13">
    <location>
        <begin position="1090"/>
        <end position="1138"/>
    </location>
</feature>
<dbReference type="Proteomes" id="UP000541558">
    <property type="component" value="Unassembled WGS sequence"/>
</dbReference>
<feature type="compositionally biased region" description="Polar residues" evidence="13">
    <location>
        <begin position="1030"/>
        <end position="1041"/>
    </location>
</feature>
<evidence type="ECO:0000256" key="3">
    <source>
        <dbReference type="ARBA" id="ARBA00009574"/>
    </source>
</evidence>
<protein>
    <recommendedName>
        <fullName evidence="4">Autophagy-related protein 14</fullName>
    </recommendedName>
    <alternativeName>
        <fullName evidence="10">U three protein 7</fullName>
    </alternativeName>
</protein>
<organism evidence="15 16">
    <name type="scientific">Ephemerocybe angulata</name>
    <dbReference type="NCBI Taxonomy" id="980116"/>
    <lineage>
        <taxon>Eukaryota</taxon>
        <taxon>Fungi</taxon>
        <taxon>Dikarya</taxon>
        <taxon>Basidiomycota</taxon>
        <taxon>Agaricomycotina</taxon>
        <taxon>Agaricomycetes</taxon>
        <taxon>Agaricomycetidae</taxon>
        <taxon>Agaricales</taxon>
        <taxon>Agaricineae</taxon>
        <taxon>Psathyrellaceae</taxon>
        <taxon>Ephemerocybe</taxon>
    </lineage>
</organism>
<gene>
    <name evidence="15" type="ORF">D9611_013602</name>
</gene>
<proteinExistence type="inferred from homology"/>
<feature type="region of interest" description="Disordered" evidence="13">
    <location>
        <begin position="20"/>
        <end position="54"/>
    </location>
</feature>
<evidence type="ECO:0000256" key="8">
    <source>
        <dbReference type="ARBA" id="ARBA00023054"/>
    </source>
</evidence>
<evidence type="ECO:0000256" key="1">
    <source>
        <dbReference type="ARBA" id="ARBA00004099"/>
    </source>
</evidence>
<feature type="compositionally biased region" description="Basic and acidic residues" evidence="13">
    <location>
        <begin position="954"/>
        <end position="969"/>
    </location>
</feature>
<dbReference type="FunFam" id="2.130.10.10:FF:000378">
    <property type="entry name" value="U3 small nucleolar RNA-associated protein 7"/>
    <property type="match status" value="1"/>
</dbReference>
<evidence type="ECO:0000313" key="15">
    <source>
        <dbReference type="EMBL" id="KAF5309781.1"/>
    </source>
</evidence>
<evidence type="ECO:0000256" key="9">
    <source>
        <dbReference type="ARBA" id="ARBA00023242"/>
    </source>
</evidence>
<dbReference type="InterPro" id="IPR036322">
    <property type="entry name" value="WD40_repeat_dom_sf"/>
</dbReference>
<evidence type="ECO:0000256" key="7">
    <source>
        <dbReference type="ARBA" id="ARBA00022737"/>
    </source>
</evidence>
<evidence type="ECO:0000256" key="12">
    <source>
        <dbReference type="SAM" id="Coils"/>
    </source>
</evidence>
<dbReference type="EMBL" id="JAACJK010000231">
    <property type="protein sequence ID" value="KAF5309781.1"/>
    <property type="molecule type" value="Genomic_DNA"/>
</dbReference>
<dbReference type="SMART" id="SM00320">
    <property type="entry name" value="WD40"/>
    <property type="match status" value="1"/>
</dbReference>
<feature type="domain" description="BING4 C-terminal" evidence="14">
    <location>
        <begin position="442"/>
        <end position="521"/>
    </location>
</feature>
<keyword evidence="6 11" id="KW-0853">WD repeat</keyword>
<comment type="caution">
    <text evidence="15">The sequence shown here is derived from an EMBL/GenBank/DDBJ whole genome shotgun (WGS) entry which is preliminary data.</text>
</comment>
<feature type="compositionally biased region" description="Polar residues" evidence="13">
    <location>
        <begin position="1124"/>
        <end position="1138"/>
    </location>
</feature>
<feature type="compositionally biased region" description="Polar residues" evidence="13">
    <location>
        <begin position="777"/>
        <end position="786"/>
    </location>
</feature>
<feature type="compositionally biased region" description="Basic residues" evidence="13">
    <location>
        <begin position="623"/>
        <end position="640"/>
    </location>
</feature>
<dbReference type="GO" id="GO:0005737">
    <property type="term" value="C:cytoplasm"/>
    <property type="evidence" value="ECO:0007669"/>
    <property type="project" value="UniProtKB-ARBA"/>
</dbReference>
<evidence type="ECO:0000256" key="13">
    <source>
        <dbReference type="SAM" id="MobiDB-lite"/>
    </source>
</evidence>
<reference evidence="15 16" key="1">
    <citation type="journal article" date="2020" name="ISME J.">
        <title>Uncovering the hidden diversity of litter-decomposition mechanisms in mushroom-forming fungi.</title>
        <authorList>
            <person name="Floudas D."/>
            <person name="Bentzer J."/>
            <person name="Ahren D."/>
            <person name="Johansson T."/>
            <person name="Persson P."/>
            <person name="Tunlid A."/>
        </authorList>
    </citation>
    <scope>NUCLEOTIDE SEQUENCE [LARGE SCALE GENOMIC DNA]</scope>
    <source>
        <strain evidence="15 16">CBS 175.51</strain>
    </source>
</reference>
<comment type="subcellular location">
    <subcellularLocation>
        <location evidence="2">Nucleus</location>
        <location evidence="2">Nucleolus</location>
    </subcellularLocation>
</comment>
<feature type="compositionally biased region" description="Polar residues" evidence="13">
    <location>
        <begin position="41"/>
        <end position="54"/>
    </location>
</feature>
<keyword evidence="7" id="KW-0677">Repeat</keyword>
<accession>A0A8H5ASA7</accession>
<keyword evidence="8 12" id="KW-0175">Coiled coil</keyword>
<dbReference type="InterPro" id="IPR012952">
    <property type="entry name" value="BING4_C_dom"/>
</dbReference>
<feature type="compositionally biased region" description="Pro residues" evidence="13">
    <location>
        <begin position="1100"/>
        <end position="1110"/>
    </location>
</feature>
<dbReference type="PROSITE" id="PS50082">
    <property type="entry name" value="WD_REPEATS_2"/>
    <property type="match status" value="1"/>
</dbReference>
<feature type="region of interest" description="Disordered" evidence="13">
    <location>
        <begin position="1298"/>
        <end position="1326"/>
    </location>
</feature>
<evidence type="ECO:0000256" key="10">
    <source>
        <dbReference type="ARBA" id="ARBA00076453"/>
    </source>
</evidence>
<evidence type="ECO:0000256" key="5">
    <source>
        <dbReference type="ARBA" id="ARBA00022552"/>
    </source>
</evidence>
<feature type="region of interest" description="Disordered" evidence="13">
    <location>
        <begin position="664"/>
        <end position="683"/>
    </location>
</feature>
<dbReference type="PANTHER" id="PTHR14085">
    <property type="entry name" value="WD-REPEAT PROTEIN BING4"/>
    <property type="match status" value="1"/>
</dbReference>
<keyword evidence="16" id="KW-1185">Reference proteome</keyword>
<feature type="region of interest" description="Disordered" evidence="13">
    <location>
        <begin position="770"/>
        <end position="812"/>
    </location>
</feature>
<feature type="repeat" description="WD" evidence="11">
    <location>
        <begin position="339"/>
        <end position="382"/>
    </location>
</feature>
<dbReference type="GO" id="GO:0030686">
    <property type="term" value="C:90S preribosome"/>
    <property type="evidence" value="ECO:0007669"/>
    <property type="project" value="TreeGrafter"/>
</dbReference>
<dbReference type="SMART" id="SM01033">
    <property type="entry name" value="BING4CT"/>
    <property type="match status" value="1"/>
</dbReference>
<dbReference type="InterPro" id="IPR015943">
    <property type="entry name" value="WD40/YVTN_repeat-like_dom_sf"/>
</dbReference>
<dbReference type="PANTHER" id="PTHR14085:SF3">
    <property type="entry name" value="WD REPEAT-CONTAINING PROTEIN 46"/>
    <property type="match status" value="1"/>
</dbReference>
<dbReference type="InterPro" id="IPR018791">
    <property type="entry name" value="UV_resistance/autophagy_Atg14"/>
</dbReference>
<dbReference type="GO" id="GO:0032040">
    <property type="term" value="C:small-subunit processome"/>
    <property type="evidence" value="ECO:0007669"/>
    <property type="project" value="TreeGrafter"/>
</dbReference>
<evidence type="ECO:0000259" key="14">
    <source>
        <dbReference type="SMART" id="SM01033"/>
    </source>
</evidence>
<dbReference type="SUPFAM" id="SSF50978">
    <property type="entry name" value="WD40 repeat-like"/>
    <property type="match status" value="1"/>
</dbReference>
<dbReference type="Pfam" id="PF08149">
    <property type="entry name" value="BING4CT"/>
    <property type="match status" value="1"/>
</dbReference>
<keyword evidence="9" id="KW-0539">Nucleus</keyword>
<sequence>MDALIARADAIRPLSELRAVKTRDSGKGKAKANSKGKSKDTSTSNSDYTLQSISSHVNVPKSLAPLDPSSSKSKNDEVPKYNHIANKKLRSQLVHQHALNSNLSKNALETQQNLLSLAADDAGSIQVTGPLEKTWRISQDEIVASVGGEAAKGRRELTFGPGQGAKRMKWSQNGRHLVFISGKGGTKVSSVDWMGGNVNCEVDLLAGSNLAGAGGNGGGGEAARDVTFLQDQSFFAVAQKRNVFVYDRDGVEVHRLNNIIDPLRLDFLPWHWLLVAVTNSGHLSYTDTTTGTQIAVHRTKLGACNTLTQNRHNAVVHLGHQNGCVTLWTPNLPKPAVQILSHMGPVTSISVNPSDGGSAGSVNMPGRYMATAGRDGKIKVWDCRNWKGVVREWTVRGAGDVELEWSQKGYLGVLSGGSVNVYHPPHIVTPYTGSSSSAAPPLYLSHPIPHKPLQCLRFEPFSDVLAIGHNKGLSSILVPGVGEPQFDSLEADPFENAKARREREVKGLLDKIQPDLITLDPSMVGKFDSAALSASGSSLVATAAQSLLDKSDKVKWGANVQVKNVGVDVPFSRMKRVERLAVQGKLDTTGAGDDSEDSDVEMKEGGDGDSDDEGGLTREEMSKKRKMRGKNKSLKRYLRKQRKNVVDPQVLAVRAKVDRMREEAKAKKLQMKTGGAGEENKRKSALDRFKAGNLSSVVSSASVALTNTVQPARNARARVAEVRSRIDEAVAGLGGIKRECDKKRDRIRKLREDLAQRRRTLGAARILVKAGTPTSPPTSAIPQTPKSAPFLSTPLPDAHTFQPDTSGPPHLPPSPAHLALTQTLARARSGLVQELVDVFHIVEVGGRPPVGGKAGTKGEWTIGGLVLPVPGDIRRYPPDHINAVLTLTIHFLSLLSFYLGIKLPFAVSWTGGKLGLGQPWIGAIRGGSAGGGDGGWGRWHKKHPLHLTGQAARAVDKDKDRDKDDRDRPPSSSGDNSSESDEDDDPMASSVRTVKATKRPSLPAIDTNPTRARTQSTRTAVTSRPGPTPLVSSPLASDTPRRATTLSFTSAFGAVRKGVGGVVSAGAGVVGYGSPLAPARSRTTSTALDESAFLVRSPSTPIPTSPPPPRTTHTSSHRKPPDAPSTSTQTHLTPSTAPPSFTTGYTMLIYNVCYLAHTQRVAPEIGLSQAGEVLSNLWRCCCSAELGRVGHESVGWGSSAAWAAAATMTSPTTSATSPEHEGGALTLMRLPPPTPPTFAMDFGQLLQAVSGAGGAGARAKTKMARRKGYSETMPGGVVEEEGLEEEGYENLNGESVMRDLRGGKQGIGRTGTGNDRDGDGVVDPFKDDWDLVDEDVSF</sequence>
<comment type="function">
    <text evidence="1">Involved in nucleolar processing of pre-18S ribosomal RNA.</text>
</comment>
<dbReference type="GO" id="GO:0000462">
    <property type="term" value="P:maturation of SSU-rRNA from tricistronic rRNA transcript (SSU-rRNA, 5.8S rRNA, LSU-rRNA)"/>
    <property type="evidence" value="ECO:0007669"/>
    <property type="project" value="TreeGrafter"/>
</dbReference>
<keyword evidence="5" id="KW-0698">rRNA processing</keyword>
<dbReference type="InterPro" id="IPR001680">
    <property type="entry name" value="WD40_rpt"/>
</dbReference>
<evidence type="ECO:0000256" key="2">
    <source>
        <dbReference type="ARBA" id="ARBA00004604"/>
    </source>
</evidence>
<evidence type="ECO:0000313" key="16">
    <source>
        <dbReference type="Proteomes" id="UP000541558"/>
    </source>
</evidence>
<feature type="compositionally biased region" description="Basic and acidic residues" evidence="13">
    <location>
        <begin position="1314"/>
        <end position="1326"/>
    </location>
</feature>
<dbReference type="Gene3D" id="2.130.10.10">
    <property type="entry name" value="YVTN repeat-like/Quinoprotein amine dehydrogenase"/>
    <property type="match status" value="1"/>
</dbReference>
<comment type="similarity">
    <text evidence="3">Belongs to the ATG14 family.</text>
</comment>
<name>A0A8H5ASA7_9AGAR</name>
<dbReference type="Pfam" id="PF10186">
    <property type="entry name" value="ATG14"/>
    <property type="match status" value="1"/>
</dbReference>
<feature type="compositionally biased region" description="Polar residues" evidence="13">
    <location>
        <begin position="1007"/>
        <end position="1022"/>
    </location>
</feature>
<dbReference type="InterPro" id="IPR040315">
    <property type="entry name" value="WDR46/Utp7"/>
</dbReference>
<dbReference type="OrthoDB" id="10251154at2759"/>
<feature type="coiled-coil region" evidence="12">
    <location>
        <begin position="733"/>
        <end position="760"/>
    </location>
</feature>